<accession>A0A0Q3I8S6</accession>
<reference evidence="3" key="3">
    <citation type="submission" date="2018-08" db="UniProtKB">
        <authorList>
            <consortium name="EnsemblPlants"/>
        </authorList>
    </citation>
    <scope>IDENTIFICATION</scope>
    <source>
        <strain evidence="3">cv. Bd21</strain>
    </source>
</reference>
<gene>
    <name evidence="2" type="ORF">BRADI_5g09345v3</name>
</gene>
<dbReference type="EnsemblPlants" id="KQJ82512">
    <property type="protein sequence ID" value="KQJ82512"/>
    <property type="gene ID" value="BRADI_5g09345v3"/>
</dbReference>
<name>A0A0Q3I8S6_BRADI</name>
<evidence type="ECO:0000256" key="1">
    <source>
        <dbReference type="SAM" id="MobiDB-lite"/>
    </source>
</evidence>
<reference evidence="2" key="2">
    <citation type="submission" date="2017-06" db="EMBL/GenBank/DDBJ databases">
        <title>WGS assembly of Brachypodium distachyon.</title>
        <authorList>
            <consortium name="The International Brachypodium Initiative"/>
            <person name="Lucas S."/>
            <person name="Harmon-Smith M."/>
            <person name="Lail K."/>
            <person name="Tice H."/>
            <person name="Grimwood J."/>
            <person name="Bruce D."/>
            <person name="Barry K."/>
            <person name="Shu S."/>
            <person name="Lindquist E."/>
            <person name="Wang M."/>
            <person name="Pitluck S."/>
            <person name="Vogel J.P."/>
            <person name="Garvin D.F."/>
            <person name="Mockler T.C."/>
            <person name="Schmutz J."/>
            <person name="Rokhsar D."/>
            <person name="Bevan M.W."/>
        </authorList>
    </citation>
    <scope>NUCLEOTIDE SEQUENCE</scope>
    <source>
        <strain evidence="2">Bd21</strain>
    </source>
</reference>
<dbReference type="Proteomes" id="UP000008810">
    <property type="component" value="Chromosome 5"/>
</dbReference>
<evidence type="ECO:0000313" key="2">
    <source>
        <dbReference type="EMBL" id="KQJ82512.1"/>
    </source>
</evidence>
<sequence>MVCFSPSELINETVKEFYTGMHQQPVTGRRSCRRRAEFRTGIPAEPKFHLPAPNPTNRRLDGHPSPGRESMVKDFTRDPNFTIAPIQSPPLPKTDWSLIPLCQTPDHIIELK</sequence>
<dbReference type="InParanoid" id="A0A0Q3I8S6"/>
<keyword evidence="4" id="KW-1185">Reference proteome</keyword>
<dbReference type="AlphaFoldDB" id="A0A0Q3I8S6"/>
<organism evidence="2">
    <name type="scientific">Brachypodium distachyon</name>
    <name type="common">Purple false brome</name>
    <name type="synonym">Trachynia distachya</name>
    <dbReference type="NCBI Taxonomy" id="15368"/>
    <lineage>
        <taxon>Eukaryota</taxon>
        <taxon>Viridiplantae</taxon>
        <taxon>Streptophyta</taxon>
        <taxon>Embryophyta</taxon>
        <taxon>Tracheophyta</taxon>
        <taxon>Spermatophyta</taxon>
        <taxon>Magnoliopsida</taxon>
        <taxon>Liliopsida</taxon>
        <taxon>Poales</taxon>
        <taxon>Poaceae</taxon>
        <taxon>BOP clade</taxon>
        <taxon>Pooideae</taxon>
        <taxon>Stipodae</taxon>
        <taxon>Brachypodieae</taxon>
        <taxon>Brachypodium</taxon>
    </lineage>
</organism>
<reference evidence="2 3" key="1">
    <citation type="journal article" date="2010" name="Nature">
        <title>Genome sequencing and analysis of the model grass Brachypodium distachyon.</title>
        <authorList>
            <consortium name="International Brachypodium Initiative"/>
        </authorList>
    </citation>
    <scope>NUCLEOTIDE SEQUENCE [LARGE SCALE GENOMIC DNA]</scope>
    <source>
        <strain evidence="2 3">Bd21</strain>
    </source>
</reference>
<feature type="region of interest" description="Disordered" evidence="1">
    <location>
        <begin position="38"/>
        <end position="73"/>
    </location>
</feature>
<evidence type="ECO:0000313" key="3">
    <source>
        <dbReference type="EnsemblPlants" id="KQJ82512"/>
    </source>
</evidence>
<protein>
    <submittedName>
        <fullName evidence="2 3">Uncharacterized protein</fullName>
    </submittedName>
</protein>
<dbReference type="EMBL" id="CM000884">
    <property type="protein sequence ID" value="KQJ82512.1"/>
    <property type="molecule type" value="Genomic_DNA"/>
</dbReference>
<evidence type="ECO:0000313" key="4">
    <source>
        <dbReference type="Proteomes" id="UP000008810"/>
    </source>
</evidence>
<proteinExistence type="predicted"/>
<dbReference type="Gramene" id="KQJ82512">
    <property type="protein sequence ID" value="KQJ82512"/>
    <property type="gene ID" value="BRADI_5g09345v3"/>
</dbReference>